<evidence type="ECO:0000256" key="1">
    <source>
        <dbReference type="SAM" id="Phobius"/>
    </source>
</evidence>
<protein>
    <submittedName>
        <fullName evidence="3">Uncharacterized protein LOC115621933</fullName>
    </submittedName>
</protein>
<reference evidence="3" key="1">
    <citation type="submission" date="2025-08" db="UniProtKB">
        <authorList>
            <consortium name="RefSeq"/>
        </authorList>
    </citation>
    <scope>IDENTIFICATION</scope>
    <source>
        <strain evidence="3">11010-0011.00</strain>
        <tissue evidence="3">Whole body</tissue>
    </source>
</reference>
<keyword evidence="1" id="KW-1133">Transmembrane helix</keyword>
<dbReference type="OrthoDB" id="7808378at2759"/>
<feature type="transmembrane region" description="Helical" evidence="1">
    <location>
        <begin position="21"/>
        <end position="47"/>
    </location>
</feature>
<name>A0A6J2T9Q2_DROLE</name>
<keyword evidence="1" id="KW-0472">Membrane</keyword>
<feature type="transmembrane region" description="Helical" evidence="1">
    <location>
        <begin position="125"/>
        <end position="147"/>
    </location>
</feature>
<feature type="transmembrane region" description="Helical" evidence="1">
    <location>
        <begin position="97"/>
        <end position="119"/>
    </location>
</feature>
<feature type="transmembrane region" description="Helical" evidence="1">
    <location>
        <begin position="67"/>
        <end position="90"/>
    </location>
</feature>
<keyword evidence="2" id="KW-1185">Reference proteome</keyword>
<dbReference type="GeneID" id="115621933"/>
<accession>A0A6J2T9Q2</accession>
<evidence type="ECO:0000313" key="2">
    <source>
        <dbReference type="Proteomes" id="UP000504634"/>
    </source>
</evidence>
<evidence type="ECO:0000313" key="3">
    <source>
        <dbReference type="RefSeq" id="XP_030371677.1"/>
    </source>
</evidence>
<dbReference type="AlphaFoldDB" id="A0A6J2T9Q2"/>
<dbReference type="Proteomes" id="UP000504634">
    <property type="component" value="Unplaced"/>
</dbReference>
<gene>
    <name evidence="3" type="primary">LOC115621933</name>
</gene>
<dbReference type="RefSeq" id="XP_030371677.1">
    <property type="nucleotide sequence ID" value="XM_030515817.1"/>
</dbReference>
<proteinExistence type="predicted"/>
<dbReference type="PANTHER" id="PTHR36694">
    <property type="entry name" value="PASIFLORA 1, ISOFORM A-RELATED"/>
    <property type="match status" value="1"/>
</dbReference>
<sequence length="169" mass="19639">MACRCKYFIKILEKCCCCVSLRLGALLVGCIFLTWFFYLTVGSAFAMECIFPNEYQRDVKEGYGPPAALKTTMVFSFFGFLTAGMVCLGVHNNNELMFIPFLVLVPLYIIVHILAMVLYKFVWSVVFIFVLTIIILIYCWCVIWSYYVELRFAYDEDLPPPTSFRIRTR</sequence>
<organism evidence="2 3">
    <name type="scientific">Drosophila lebanonensis</name>
    <name type="common">Fruit fly</name>
    <name type="synonym">Scaptodrosophila lebanonensis</name>
    <dbReference type="NCBI Taxonomy" id="7225"/>
    <lineage>
        <taxon>Eukaryota</taxon>
        <taxon>Metazoa</taxon>
        <taxon>Ecdysozoa</taxon>
        <taxon>Arthropoda</taxon>
        <taxon>Hexapoda</taxon>
        <taxon>Insecta</taxon>
        <taxon>Pterygota</taxon>
        <taxon>Neoptera</taxon>
        <taxon>Endopterygota</taxon>
        <taxon>Diptera</taxon>
        <taxon>Brachycera</taxon>
        <taxon>Muscomorpha</taxon>
        <taxon>Ephydroidea</taxon>
        <taxon>Drosophilidae</taxon>
        <taxon>Scaptodrosophila</taxon>
    </lineage>
</organism>
<dbReference type="PANTHER" id="PTHR36694:SF11">
    <property type="entry name" value="LP21121P-RELATED"/>
    <property type="match status" value="1"/>
</dbReference>
<keyword evidence="1" id="KW-0812">Transmembrane</keyword>